<reference evidence="2" key="1">
    <citation type="submission" date="2023-10" db="EMBL/GenBank/DDBJ databases">
        <authorList>
            <person name="Chen Y."/>
            <person name="Shah S."/>
            <person name="Dougan E. K."/>
            <person name="Thang M."/>
            <person name="Chan C."/>
        </authorList>
    </citation>
    <scope>NUCLEOTIDE SEQUENCE [LARGE SCALE GENOMIC DNA]</scope>
</reference>
<keyword evidence="3" id="KW-1185">Reference proteome</keyword>
<keyword evidence="1" id="KW-0732">Signal</keyword>
<proteinExistence type="predicted"/>
<protein>
    <submittedName>
        <fullName evidence="2">Uncharacterized protein</fullName>
    </submittedName>
</protein>
<feature type="signal peptide" evidence="1">
    <location>
        <begin position="1"/>
        <end position="24"/>
    </location>
</feature>
<comment type="caution">
    <text evidence="2">The sequence shown here is derived from an EMBL/GenBank/DDBJ whole genome shotgun (WGS) entry which is preliminary data.</text>
</comment>
<organism evidence="2 3">
    <name type="scientific">Prorocentrum cordatum</name>
    <dbReference type="NCBI Taxonomy" id="2364126"/>
    <lineage>
        <taxon>Eukaryota</taxon>
        <taxon>Sar</taxon>
        <taxon>Alveolata</taxon>
        <taxon>Dinophyceae</taxon>
        <taxon>Prorocentrales</taxon>
        <taxon>Prorocentraceae</taxon>
        <taxon>Prorocentrum</taxon>
    </lineage>
</organism>
<gene>
    <name evidence="2" type="ORF">PCOR1329_LOCUS13883</name>
</gene>
<accession>A0ABN9QQN8</accession>
<name>A0ABN9QQN8_9DINO</name>
<feature type="chain" id="PRO_5045673153" evidence="1">
    <location>
        <begin position="25"/>
        <end position="283"/>
    </location>
</feature>
<evidence type="ECO:0000256" key="1">
    <source>
        <dbReference type="SAM" id="SignalP"/>
    </source>
</evidence>
<dbReference type="EMBL" id="CAUYUJ010004117">
    <property type="protein sequence ID" value="CAK0808222.1"/>
    <property type="molecule type" value="Genomic_DNA"/>
</dbReference>
<evidence type="ECO:0000313" key="3">
    <source>
        <dbReference type="Proteomes" id="UP001189429"/>
    </source>
</evidence>
<evidence type="ECO:0000313" key="2">
    <source>
        <dbReference type="EMBL" id="CAK0808222.1"/>
    </source>
</evidence>
<sequence>MFQSLTPLLRPVLMLALANLCAHAALLLYRPGQRGERGQLELAEEYSDDHMAQGFVLTMPFVLPCVDEGFDFEPSPVPSSFQIVADSAFPELSQSADDSGWQVTEARGVLIVMKDRLEDAKALYVVQEEEEDESLFESADGTKWQDLKLITQVFENVTNGFCPDSHGGDPDWFTADGGAETFVHNGHSEAEVMNEMLSGTGKDIDLGVVLVRFDGRRAGRGFQFFLEHRSMDATEGLIFGIMHTARYNYIGGLDAYWINYVKPHFHYMDHVWVNPAYFEKRSS</sequence>
<dbReference type="Proteomes" id="UP001189429">
    <property type="component" value="Unassembled WGS sequence"/>
</dbReference>